<keyword evidence="1" id="KW-0812">Transmembrane</keyword>
<proteinExistence type="predicted"/>
<dbReference type="GeneID" id="79266205"/>
<evidence type="ECO:0000256" key="1">
    <source>
        <dbReference type="SAM" id="Phobius"/>
    </source>
</evidence>
<dbReference type="AlphaFoldDB" id="A0ABD5ZMM5"/>
<dbReference type="RefSeq" id="WP_276235545.1">
    <property type="nucleotide sequence ID" value="NZ_CP119802.1"/>
</dbReference>
<dbReference type="PANTHER" id="PTHR34351">
    <property type="entry name" value="SLR1927 PROTEIN-RELATED"/>
    <property type="match status" value="1"/>
</dbReference>
<keyword evidence="1" id="KW-0472">Membrane</keyword>
<accession>A0ABD5ZMM5</accession>
<evidence type="ECO:0000313" key="3">
    <source>
        <dbReference type="Proteomes" id="UP001596398"/>
    </source>
</evidence>
<keyword evidence="3" id="KW-1185">Reference proteome</keyword>
<reference evidence="2 3" key="1">
    <citation type="journal article" date="2019" name="Int. J. Syst. Evol. Microbiol.">
        <title>The Global Catalogue of Microorganisms (GCM) 10K type strain sequencing project: providing services to taxonomists for standard genome sequencing and annotation.</title>
        <authorList>
            <consortium name="The Broad Institute Genomics Platform"/>
            <consortium name="The Broad Institute Genome Sequencing Center for Infectious Disease"/>
            <person name="Wu L."/>
            <person name="Ma J."/>
        </authorList>
    </citation>
    <scope>NUCLEOTIDE SEQUENCE [LARGE SCALE GENOMIC DNA]</scope>
    <source>
        <strain evidence="2 3">DT85</strain>
    </source>
</reference>
<evidence type="ECO:0000313" key="2">
    <source>
        <dbReference type="EMBL" id="MFC7234537.1"/>
    </source>
</evidence>
<dbReference type="PANTHER" id="PTHR34351:SF1">
    <property type="entry name" value="SLR1927 PROTEIN"/>
    <property type="match status" value="1"/>
</dbReference>
<name>A0ABD5ZMM5_9EURY</name>
<gene>
    <name evidence="2" type="ORF">ACFQJ4_04310</name>
</gene>
<protein>
    <submittedName>
        <fullName evidence="2">DUF58 domain-containing protein</fullName>
    </submittedName>
</protein>
<dbReference type="EMBL" id="JBHTAP010000001">
    <property type="protein sequence ID" value="MFC7234537.1"/>
    <property type="molecule type" value="Genomic_DNA"/>
</dbReference>
<organism evidence="2 3">
    <name type="scientific">Halosegnis marinus</name>
    <dbReference type="NCBI Taxonomy" id="3034023"/>
    <lineage>
        <taxon>Archaea</taxon>
        <taxon>Methanobacteriati</taxon>
        <taxon>Methanobacteriota</taxon>
        <taxon>Stenosarchaea group</taxon>
        <taxon>Halobacteria</taxon>
        <taxon>Halobacteriales</taxon>
        <taxon>Natronomonadaceae</taxon>
        <taxon>Halosegnis</taxon>
    </lineage>
</organism>
<comment type="caution">
    <text evidence="2">The sequence shown here is derived from an EMBL/GenBank/DDBJ whole genome shotgun (WGS) entry which is preliminary data.</text>
</comment>
<dbReference type="Proteomes" id="UP001596398">
    <property type="component" value="Unassembled WGS sequence"/>
</dbReference>
<keyword evidence="1" id="KW-1133">Transmembrane helix</keyword>
<sequence length="323" mass="33960">MRPTRRGWGAVAVVALAVGFAAQSGPRSLNAVAAPALLALAFGYVTLHRRDAPTVERRKPAPGFPGETRDVILRVDAAGRASVSDASDGGVARVADTANGYRVELTDRGEWTLGPATVAETDAFGLLRRRTVAGGETEALVYPPVEPLAPNRAFRGLVERAGSPDRDAFDALREYVPGDPLRDVHWKTSAKRPPGDLVVAEFATQDEGGVTVVAESTPGRADAMAAAAASVAVHLLEADLSVAVVAPNGRVERGRGDDHRDETLELLARTHAGDVNTAVEADVRVRADRDGVTVRTEGREFPFSDLLGDADPVEDARAGVALA</sequence>
<feature type="transmembrane region" description="Helical" evidence="1">
    <location>
        <begin position="31"/>
        <end position="47"/>
    </location>
</feature>